<dbReference type="SUPFAM" id="SSF56784">
    <property type="entry name" value="HAD-like"/>
    <property type="match status" value="1"/>
</dbReference>
<dbReference type="AlphaFoldDB" id="A0A167NWJ3"/>
<dbReference type="SMART" id="SM00775">
    <property type="entry name" value="LNS2"/>
    <property type="match status" value="1"/>
</dbReference>
<dbReference type="OrthoDB" id="4567at2759"/>
<dbReference type="InterPro" id="IPR007651">
    <property type="entry name" value="Lipin_N"/>
</dbReference>
<dbReference type="GO" id="GO:0005634">
    <property type="term" value="C:nucleus"/>
    <property type="evidence" value="ECO:0007669"/>
    <property type="project" value="TreeGrafter"/>
</dbReference>
<keyword evidence="2" id="KW-0597">Phosphoprotein</keyword>
<evidence type="ECO:0000313" key="5">
    <source>
        <dbReference type="EMBL" id="KZO98164.1"/>
    </source>
</evidence>
<feature type="compositionally biased region" description="Low complexity" evidence="3">
    <location>
        <begin position="162"/>
        <end position="189"/>
    </location>
</feature>
<dbReference type="Pfam" id="PF08235">
    <property type="entry name" value="LNS2"/>
    <property type="match status" value="1"/>
</dbReference>
<dbReference type="EMBL" id="KV417277">
    <property type="protein sequence ID" value="KZO98164.1"/>
    <property type="molecule type" value="Genomic_DNA"/>
</dbReference>
<dbReference type="PANTHER" id="PTHR12181:SF12">
    <property type="entry name" value="PHOSPHATIDATE PHOSPHATASE"/>
    <property type="match status" value="1"/>
</dbReference>
<dbReference type="InterPro" id="IPR023214">
    <property type="entry name" value="HAD_sf"/>
</dbReference>
<keyword evidence="6" id="KW-1185">Reference proteome</keyword>
<dbReference type="Gene3D" id="3.40.50.1000">
    <property type="entry name" value="HAD superfamily/HAD-like"/>
    <property type="match status" value="1"/>
</dbReference>
<dbReference type="Proteomes" id="UP000076738">
    <property type="component" value="Unassembled WGS sequence"/>
</dbReference>
<proteinExistence type="inferred from homology"/>
<evidence type="ECO:0000256" key="3">
    <source>
        <dbReference type="SAM" id="MobiDB-lite"/>
    </source>
</evidence>
<evidence type="ECO:0000313" key="6">
    <source>
        <dbReference type="Proteomes" id="UP000076738"/>
    </source>
</evidence>
<dbReference type="Pfam" id="PF04571">
    <property type="entry name" value="Lipin_N"/>
    <property type="match status" value="1"/>
</dbReference>
<dbReference type="GO" id="GO:0008195">
    <property type="term" value="F:phosphatidate phosphatase activity"/>
    <property type="evidence" value="ECO:0007669"/>
    <property type="project" value="TreeGrafter"/>
</dbReference>
<reference evidence="5 6" key="1">
    <citation type="journal article" date="2016" name="Mol. Biol. Evol.">
        <title>Comparative Genomics of Early-Diverging Mushroom-Forming Fungi Provides Insights into the Origins of Lignocellulose Decay Capabilities.</title>
        <authorList>
            <person name="Nagy L.G."/>
            <person name="Riley R."/>
            <person name="Tritt A."/>
            <person name="Adam C."/>
            <person name="Daum C."/>
            <person name="Floudas D."/>
            <person name="Sun H."/>
            <person name="Yadav J.S."/>
            <person name="Pangilinan J."/>
            <person name="Larsson K.H."/>
            <person name="Matsuura K."/>
            <person name="Barry K."/>
            <person name="Labutti K."/>
            <person name="Kuo R."/>
            <person name="Ohm R.A."/>
            <person name="Bhattacharya S.S."/>
            <person name="Shirouzu T."/>
            <person name="Yoshinaga Y."/>
            <person name="Martin F.M."/>
            <person name="Grigoriev I.V."/>
            <person name="Hibbett D.S."/>
        </authorList>
    </citation>
    <scope>NUCLEOTIDE SEQUENCE [LARGE SCALE GENOMIC DNA]</scope>
    <source>
        <strain evidence="5 6">TUFC12733</strain>
    </source>
</reference>
<dbReference type="InterPro" id="IPR026058">
    <property type="entry name" value="LIPIN"/>
</dbReference>
<dbReference type="FunFam" id="3.40.50.1000:FF:000063">
    <property type="entry name" value="Nuclear elongation and deformation protein"/>
    <property type="match status" value="1"/>
</dbReference>
<dbReference type="PANTHER" id="PTHR12181">
    <property type="entry name" value="LIPIN"/>
    <property type="match status" value="1"/>
</dbReference>
<comment type="similarity">
    <text evidence="1">Belongs to the lipin family.</text>
</comment>
<dbReference type="STRING" id="1330018.A0A167NWJ3"/>
<feature type="domain" description="LNS2/PITP" evidence="4">
    <location>
        <begin position="371"/>
        <end position="528"/>
    </location>
</feature>
<evidence type="ECO:0000259" key="4">
    <source>
        <dbReference type="SMART" id="SM00775"/>
    </source>
</evidence>
<feature type="non-terminal residue" evidence="5">
    <location>
        <position position="571"/>
    </location>
</feature>
<feature type="compositionally biased region" description="Basic and acidic residues" evidence="3">
    <location>
        <begin position="229"/>
        <end position="243"/>
    </location>
</feature>
<dbReference type="InterPro" id="IPR031315">
    <property type="entry name" value="LNS2/PITP"/>
</dbReference>
<feature type="region of interest" description="Disordered" evidence="3">
    <location>
        <begin position="112"/>
        <end position="243"/>
    </location>
</feature>
<dbReference type="InterPro" id="IPR013209">
    <property type="entry name" value="LNS2"/>
</dbReference>
<name>A0A167NWJ3_CALVF</name>
<evidence type="ECO:0000256" key="1">
    <source>
        <dbReference type="ARBA" id="ARBA00005476"/>
    </source>
</evidence>
<feature type="compositionally biased region" description="Basic and acidic residues" evidence="3">
    <location>
        <begin position="120"/>
        <end position="140"/>
    </location>
</feature>
<dbReference type="GO" id="GO:0019432">
    <property type="term" value="P:triglyceride biosynthetic process"/>
    <property type="evidence" value="ECO:0007669"/>
    <property type="project" value="TreeGrafter"/>
</dbReference>
<accession>A0A167NWJ3</accession>
<organism evidence="5 6">
    <name type="scientific">Calocera viscosa (strain TUFC12733)</name>
    <dbReference type="NCBI Taxonomy" id="1330018"/>
    <lineage>
        <taxon>Eukaryota</taxon>
        <taxon>Fungi</taxon>
        <taxon>Dikarya</taxon>
        <taxon>Basidiomycota</taxon>
        <taxon>Agaricomycotina</taxon>
        <taxon>Dacrymycetes</taxon>
        <taxon>Dacrymycetales</taxon>
        <taxon>Dacrymycetaceae</taxon>
        <taxon>Calocera</taxon>
    </lineage>
</organism>
<protein>
    <submittedName>
        <fullName evidence="5">LNS2-domain-containing protein</fullName>
    </submittedName>
</protein>
<evidence type="ECO:0000256" key="2">
    <source>
        <dbReference type="ARBA" id="ARBA00022553"/>
    </source>
</evidence>
<feature type="compositionally biased region" description="Low complexity" evidence="3">
    <location>
        <begin position="277"/>
        <end position="290"/>
    </location>
</feature>
<gene>
    <name evidence="5" type="ORF">CALVIDRAFT_463237</name>
</gene>
<dbReference type="InterPro" id="IPR036412">
    <property type="entry name" value="HAD-like_sf"/>
</dbReference>
<feature type="compositionally biased region" description="Basic and acidic residues" evidence="3">
    <location>
        <begin position="207"/>
        <end position="218"/>
    </location>
</feature>
<dbReference type="GO" id="GO:0009062">
    <property type="term" value="P:fatty acid catabolic process"/>
    <property type="evidence" value="ECO:0007669"/>
    <property type="project" value="TreeGrafter"/>
</dbReference>
<feature type="region of interest" description="Disordered" evidence="3">
    <location>
        <begin position="263"/>
        <end position="320"/>
    </location>
</feature>
<sequence length="571" mass="63158">MNYIRGAYQYYRDLPPINAATLTGAIDVIVIERPADPSAGPGETSLACTPFHVRFGKLSILRPADNQVTVVVNGQVTQFSMKIGEAGEAFFVCETDEDVPQELQTSPIIHASEPLQQVNEEPKTDRFGAKAREEGMKEVEQMEGTDPPFLDLNNEAPPEAHSPSLPSTSRPTTPTSRSSTPPTSLSASSHQEKQSKRSSSQPPPASEAEHPNPSKAVDRIAQPSSADHPGPDVEYKSDYITRDDSSPLFPALASWRLEAAPADLTSGSPERQPSPPASLSRASTSSWTRWWSRRPQDAVSKAGDLEPAKPSELQLPGEKPKTYAKTLRLTSEQLKQLHLKPGPNSVSFSLANAAAVVCTARIFLWKNTDQLVVSDIDGTITKSDALGHMFTMIGRDWTHSGVAKLYTDICRNGYKIMYLTSRAIGQADSTRDYLKGINQNNYQLPEGPVIMSPDRLIAALHRCVIMRKPEVFKMACLRDIQRLFGDKNKHPFYAGFGNRITDALSYRSVNIPSGRIFTIDSSGVVKMELLELAGYKSSYIHMTDLVDQMFPPVHRKWAQEFTDLNYWRTPM</sequence>